<dbReference type="Proteomes" id="UP001589707">
    <property type="component" value="Unassembled WGS sequence"/>
</dbReference>
<evidence type="ECO:0000313" key="1">
    <source>
        <dbReference type="EMBL" id="MFB9776149.1"/>
    </source>
</evidence>
<dbReference type="RefSeq" id="WP_376839879.1">
    <property type="nucleotide sequence ID" value="NZ_JBHMAU010000046.1"/>
</dbReference>
<proteinExistence type="predicted"/>
<organism evidence="1 2">
    <name type="scientific">Brevibacterium otitidis</name>
    <dbReference type="NCBI Taxonomy" id="53364"/>
    <lineage>
        <taxon>Bacteria</taxon>
        <taxon>Bacillati</taxon>
        <taxon>Actinomycetota</taxon>
        <taxon>Actinomycetes</taxon>
        <taxon>Micrococcales</taxon>
        <taxon>Brevibacteriaceae</taxon>
        <taxon>Brevibacterium</taxon>
    </lineage>
</organism>
<accession>A0ABV5X2I6</accession>
<comment type="caution">
    <text evidence="1">The sequence shown here is derived from an EMBL/GenBank/DDBJ whole genome shotgun (WGS) entry which is preliminary data.</text>
</comment>
<gene>
    <name evidence="1" type="ORF">ACFFN1_07000</name>
</gene>
<name>A0ABV5X2I6_9MICO</name>
<evidence type="ECO:0000313" key="2">
    <source>
        <dbReference type="Proteomes" id="UP001589707"/>
    </source>
</evidence>
<dbReference type="EMBL" id="JBHMAU010000046">
    <property type="protein sequence ID" value="MFB9776149.1"/>
    <property type="molecule type" value="Genomic_DNA"/>
</dbReference>
<reference evidence="1 2" key="1">
    <citation type="submission" date="2024-09" db="EMBL/GenBank/DDBJ databases">
        <authorList>
            <person name="Sun Q."/>
            <person name="Mori K."/>
        </authorList>
    </citation>
    <scope>NUCLEOTIDE SEQUENCE [LARGE SCALE GENOMIC DNA]</scope>
    <source>
        <strain evidence="1 2">JCM 11683</strain>
    </source>
</reference>
<sequence>MTRIDYEITLASPLHHGAGTSGNTSLLRTEDVILPDGRQAQVPFVSGNSIRHMLRSTLAWHAAKHLSIEEQSLPKPVIDLLWSGGAVSSTDAVIDLDLYRRVDDLFPMLSLLGYAAKADITAGTLEVSHLALVCAENAWRYPGDHSFAEVPAARFRGEEFGTRHDTAGTAVDQFLDTVAAATGTTQMIYDMQVLKPGSLMWGQIRLRHGASDAQATVLQAALTLAAPNGEVGLAAKNAVGFGTGIVNGWPVNDAAVLEWETHLREHRDDIVALMMELGS</sequence>
<protein>
    <submittedName>
        <fullName evidence="1">Uncharacterized protein</fullName>
    </submittedName>
</protein>
<keyword evidence="2" id="KW-1185">Reference proteome</keyword>